<evidence type="ECO:0008006" key="3">
    <source>
        <dbReference type="Google" id="ProtNLM"/>
    </source>
</evidence>
<dbReference type="PANTHER" id="PTHR28589">
    <property type="entry name" value="28S RIBOSOMAL PROTEIN S34, MITOCHONDRIAL"/>
    <property type="match status" value="1"/>
</dbReference>
<dbReference type="InterPro" id="IPR032053">
    <property type="entry name" value="Ribosomal_mS34"/>
</dbReference>
<dbReference type="AlphaFoldDB" id="A0A9P0CLR7"/>
<protein>
    <recommendedName>
        <fullName evidence="3">28S ribosomal protein S34, mitochondrial</fullName>
    </recommendedName>
</protein>
<evidence type="ECO:0000313" key="1">
    <source>
        <dbReference type="EMBL" id="CAH1105717.1"/>
    </source>
</evidence>
<gene>
    <name evidence="1" type="ORF">PSYICH_LOCUS7485</name>
</gene>
<sequence length="194" mass="22569">MPYKYIGRTTDFKGKSLWEIVGNLKNFGVGRMVVRSRFERYPEKSYMKILKVETLPNPEKPSIDDMRFVKVWVESTFRGKTFPEPIVIERTSYKTDFRLIPKDEEQEYCKSPVFDCTKIVPKTMEFPPLLKELLIRNAKAKGNSLEEEIKLEIFYNKQSLNTSYKIAKDGEKPTVEIVSGLGKPVSPRLYEGLK</sequence>
<dbReference type="Proteomes" id="UP001153636">
    <property type="component" value="Chromosome 2"/>
</dbReference>
<reference evidence="1" key="1">
    <citation type="submission" date="2022-01" db="EMBL/GenBank/DDBJ databases">
        <authorList>
            <person name="King R."/>
        </authorList>
    </citation>
    <scope>NUCLEOTIDE SEQUENCE</scope>
</reference>
<evidence type="ECO:0000313" key="2">
    <source>
        <dbReference type="Proteomes" id="UP001153636"/>
    </source>
</evidence>
<proteinExistence type="predicted"/>
<dbReference type="GO" id="GO:0003735">
    <property type="term" value="F:structural constituent of ribosome"/>
    <property type="evidence" value="ECO:0007669"/>
    <property type="project" value="InterPro"/>
</dbReference>
<dbReference type="EMBL" id="OV651814">
    <property type="protein sequence ID" value="CAH1105717.1"/>
    <property type="molecule type" value="Genomic_DNA"/>
</dbReference>
<accession>A0A9P0CLR7</accession>
<organism evidence="1 2">
    <name type="scientific">Psylliodes chrysocephalus</name>
    <dbReference type="NCBI Taxonomy" id="3402493"/>
    <lineage>
        <taxon>Eukaryota</taxon>
        <taxon>Metazoa</taxon>
        <taxon>Ecdysozoa</taxon>
        <taxon>Arthropoda</taxon>
        <taxon>Hexapoda</taxon>
        <taxon>Insecta</taxon>
        <taxon>Pterygota</taxon>
        <taxon>Neoptera</taxon>
        <taxon>Endopterygota</taxon>
        <taxon>Coleoptera</taxon>
        <taxon>Polyphaga</taxon>
        <taxon>Cucujiformia</taxon>
        <taxon>Chrysomeloidea</taxon>
        <taxon>Chrysomelidae</taxon>
        <taxon>Galerucinae</taxon>
        <taxon>Alticini</taxon>
        <taxon>Psylliodes</taxon>
    </lineage>
</organism>
<keyword evidence="2" id="KW-1185">Reference proteome</keyword>
<dbReference type="GO" id="GO:0005739">
    <property type="term" value="C:mitochondrion"/>
    <property type="evidence" value="ECO:0007669"/>
    <property type="project" value="InterPro"/>
</dbReference>
<dbReference type="PANTHER" id="PTHR28589:SF1">
    <property type="entry name" value="SMALL RIBOSOMAL SUBUNIT PROTEIN MS34"/>
    <property type="match status" value="1"/>
</dbReference>
<dbReference type="Pfam" id="PF16053">
    <property type="entry name" value="MRP-S34"/>
    <property type="match status" value="1"/>
</dbReference>
<name>A0A9P0CLR7_9CUCU</name>
<dbReference type="OrthoDB" id="16434at2759"/>